<gene>
    <name evidence="2" type="ORF">RRG08_034747</name>
</gene>
<sequence length="77" mass="8859">MVKMSGTDKIWSKHDTYLSCWTTRQQYVRGTATHGGLHIHSDKFVRPSNMSKELVKPDDHNSDAEKCTVHMGRTRDL</sequence>
<accession>A0AAE1CRB8</accession>
<evidence type="ECO:0000256" key="1">
    <source>
        <dbReference type="SAM" id="MobiDB-lite"/>
    </source>
</evidence>
<reference evidence="2" key="1">
    <citation type="journal article" date="2023" name="G3 (Bethesda)">
        <title>A reference genome for the long-term kleptoplast-retaining sea slug Elysia crispata morphotype clarki.</title>
        <authorList>
            <person name="Eastman K.E."/>
            <person name="Pendleton A.L."/>
            <person name="Shaikh M.A."/>
            <person name="Suttiyut T."/>
            <person name="Ogas R."/>
            <person name="Tomko P."/>
            <person name="Gavelis G."/>
            <person name="Widhalm J.R."/>
            <person name="Wisecaver J.H."/>
        </authorList>
    </citation>
    <scope>NUCLEOTIDE SEQUENCE</scope>
    <source>
        <strain evidence="2">ECLA1</strain>
    </source>
</reference>
<dbReference type="EMBL" id="JAWDGP010007081">
    <property type="protein sequence ID" value="KAK3730426.1"/>
    <property type="molecule type" value="Genomic_DNA"/>
</dbReference>
<dbReference type="Proteomes" id="UP001283361">
    <property type="component" value="Unassembled WGS sequence"/>
</dbReference>
<feature type="non-terminal residue" evidence="2">
    <location>
        <position position="77"/>
    </location>
</feature>
<evidence type="ECO:0000313" key="3">
    <source>
        <dbReference type="Proteomes" id="UP001283361"/>
    </source>
</evidence>
<comment type="caution">
    <text evidence="2">The sequence shown here is derived from an EMBL/GenBank/DDBJ whole genome shotgun (WGS) entry which is preliminary data.</text>
</comment>
<keyword evidence="3" id="KW-1185">Reference proteome</keyword>
<protein>
    <submittedName>
        <fullName evidence="2">Uncharacterized protein</fullName>
    </submittedName>
</protein>
<organism evidence="2 3">
    <name type="scientific">Elysia crispata</name>
    <name type="common">lettuce slug</name>
    <dbReference type="NCBI Taxonomy" id="231223"/>
    <lineage>
        <taxon>Eukaryota</taxon>
        <taxon>Metazoa</taxon>
        <taxon>Spiralia</taxon>
        <taxon>Lophotrochozoa</taxon>
        <taxon>Mollusca</taxon>
        <taxon>Gastropoda</taxon>
        <taxon>Heterobranchia</taxon>
        <taxon>Euthyneura</taxon>
        <taxon>Panpulmonata</taxon>
        <taxon>Sacoglossa</taxon>
        <taxon>Placobranchoidea</taxon>
        <taxon>Plakobranchidae</taxon>
        <taxon>Elysia</taxon>
    </lineage>
</organism>
<name>A0AAE1CRB8_9GAST</name>
<feature type="region of interest" description="Disordered" evidence="1">
    <location>
        <begin position="53"/>
        <end position="77"/>
    </location>
</feature>
<proteinExistence type="predicted"/>
<evidence type="ECO:0000313" key="2">
    <source>
        <dbReference type="EMBL" id="KAK3730426.1"/>
    </source>
</evidence>
<dbReference type="AlphaFoldDB" id="A0AAE1CRB8"/>